<dbReference type="SMART" id="SM00382">
    <property type="entry name" value="AAA"/>
    <property type="match status" value="1"/>
</dbReference>
<evidence type="ECO:0000259" key="5">
    <source>
        <dbReference type="PROSITE" id="PS50893"/>
    </source>
</evidence>
<protein>
    <submittedName>
        <fullName evidence="6">ABC-type transport protein</fullName>
    </submittedName>
</protein>
<dbReference type="Gene3D" id="3.40.50.300">
    <property type="entry name" value="P-loop containing nucleotide triphosphate hydrolases"/>
    <property type="match status" value="1"/>
</dbReference>
<dbReference type="EMBL" id="AP017315">
    <property type="protein sequence ID" value="BAU31704.1"/>
    <property type="molecule type" value="Genomic_DNA"/>
</dbReference>
<keyword evidence="3" id="KW-0547">Nucleotide-binding</keyword>
<feature type="domain" description="ABC transporter" evidence="5">
    <location>
        <begin position="7"/>
        <end position="237"/>
    </location>
</feature>
<dbReference type="InterPro" id="IPR003439">
    <property type="entry name" value="ABC_transporter-like_ATP-bd"/>
</dbReference>
<keyword evidence="4" id="KW-0067">ATP-binding</keyword>
<dbReference type="OrthoDB" id="9804819at2"/>
<dbReference type="GO" id="GO:0016887">
    <property type="term" value="F:ATP hydrolysis activity"/>
    <property type="evidence" value="ECO:0007669"/>
    <property type="project" value="InterPro"/>
</dbReference>
<keyword evidence="2" id="KW-0813">Transport</keyword>
<reference evidence="6 7" key="2">
    <citation type="submission" date="2016-01" db="EMBL/GenBank/DDBJ databases">
        <title>Microcella alkaliphila JAM AC0309 whole genome shotgun sequence.</title>
        <authorList>
            <person name="Kurata A."/>
            <person name="Hirose Y."/>
            <person name="Kishimoto N."/>
            <person name="Kobayashi T."/>
        </authorList>
    </citation>
    <scope>NUCLEOTIDE SEQUENCE [LARGE SCALE GENOMIC DNA]</scope>
    <source>
        <strain evidence="6 7">JAM AC0309</strain>
    </source>
</reference>
<name>A0A0U4WV37_9MICO</name>
<dbReference type="PANTHER" id="PTHR43335">
    <property type="entry name" value="ABC TRANSPORTER, ATP-BINDING PROTEIN"/>
    <property type="match status" value="1"/>
</dbReference>
<dbReference type="PANTHER" id="PTHR43335:SF3">
    <property type="entry name" value="ABC TRANSPORTER"/>
    <property type="match status" value="1"/>
</dbReference>
<dbReference type="CDD" id="cd03230">
    <property type="entry name" value="ABC_DR_subfamily_A"/>
    <property type="match status" value="1"/>
</dbReference>
<dbReference type="GO" id="GO:0005524">
    <property type="term" value="F:ATP binding"/>
    <property type="evidence" value="ECO:0007669"/>
    <property type="project" value="UniProtKB-KW"/>
</dbReference>
<comment type="similarity">
    <text evidence="1">Belongs to the ABC transporter superfamily.</text>
</comment>
<dbReference type="Pfam" id="PF00005">
    <property type="entry name" value="ABC_tran"/>
    <property type="match status" value="1"/>
</dbReference>
<dbReference type="Proteomes" id="UP000218965">
    <property type="component" value="Chromosome"/>
</dbReference>
<reference evidence="7" key="1">
    <citation type="submission" date="2015-12" db="EMBL/GenBank/DDBJ databases">
        <authorList>
            <person name="Shamseldin A."/>
            <person name="Moawad H."/>
            <person name="Abd El-Rahim W.M."/>
            <person name="Sadowsky M.J."/>
        </authorList>
    </citation>
    <scope>NUCLEOTIDE SEQUENCE [LARGE SCALE GENOMIC DNA]</scope>
    <source>
        <strain evidence="7">JAM AC0309</strain>
    </source>
</reference>
<evidence type="ECO:0000256" key="2">
    <source>
        <dbReference type="ARBA" id="ARBA00022448"/>
    </source>
</evidence>
<evidence type="ECO:0000313" key="7">
    <source>
        <dbReference type="Proteomes" id="UP000218965"/>
    </source>
</evidence>
<dbReference type="RefSeq" id="WP_096420904.1">
    <property type="nucleotide sequence ID" value="NZ_AP017315.1"/>
</dbReference>
<proteinExistence type="inferred from homology"/>
<dbReference type="AlphaFoldDB" id="A0A0U4WV37"/>
<dbReference type="PROSITE" id="PS50893">
    <property type="entry name" value="ABC_TRANSPORTER_2"/>
    <property type="match status" value="1"/>
</dbReference>
<accession>A0A0U4WV37</accession>
<dbReference type="InterPro" id="IPR003593">
    <property type="entry name" value="AAA+_ATPase"/>
</dbReference>
<dbReference type="InterPro" id="IPR027417">
    <property type="entry name" value="P-loop_NTPase"/>
</dbReference>
<evidence type="ECO:0000256" key="3">
    <source>
        <dbReference type="ARBA" id="ARBA00022741"/>
    </source>
</evidence>
<evidence type="ECO:0000256" key="1">
    <source>
        <dbReference type="ARBA" id="ARBA00005417"/>
    </source>
</evidence>
<organism evidence="6 7">
    <name type="scientific">Microcella alkaliphila</name>
    <dbReference type="NCBI Taxonomy" id="279828"/>
    <lineage>
        <taxon>Bacteria</taxon>
        <taxon>Bacillati</taxon>
        <taxon>Actinomycetota</taxon>
        <taxon>Actinomycetes</taxon>
        <taxon>Micrococcales</taxon>
        <taxon>Microbacteriaceae</taxon>
        <taxon>Microcella</taxon>
    </lineage>
</organism>
<evidence type="ECO:0000313" key="6">
    <source>
        <dbReference type="EMBL" id="BAU31704.1"/>
    </source>
</evidence>
<dbReference type="KEGG" id="malk:MalAC0309_0837"/>
<gene>
    <name evidence="6" type="ORF">MalAC0309_0837</name>
</gene>
<sequence>MTIAPAISAAGVARSFGDVHAVRDASFDAHFGQVTALIGPNGSGKTTLLLMLATLLKPDAGEIRIDGHDPVTDARAVRQVTGWMPDVLGSWGGLTVRQSIETTARLYELSPADARARASELIDRVGLGPLADQPSRVLSRGQKQKLSLARALVHRPRVLLLDEPASGLDPAARVELRVLVRELAAEGAAVLLSSHVLAELDEMSDAAVYLDQGATASAESVYRARASARRWRIRALDAAALTAALADAGRPAVGADHLGALVEVTGEADAAELLTHLVSAGVGIAAYGPAVGDLEQTFLDLAKGGER</sequence>
<dbReference type="SUPFAM" id="SSF52540">
    <property type="entry name" value="P-loop containing nucleoside triphosphate hydrolases"/>
    <property type="match status" value="1"/>
</dbReference>
<evidence type="ECO:0000256" key="4">
    <source>
        <dbReference type="ARBA" id="ARBA00022840"/>
    </source>
</evidence>